<evidence type="ECO:0000313" key="2">
    <source>
        <dbReference type="Proteomes" id="UP001139054"/>
    </source>
</evidence>
<dbReference type="EMBL" id="JAKLTY010000032">
    <property type="protein sequence ID" value="MCG2631782.1"/>
    <property type="molecule type" value="Genomic_DNA"/>
</dbReference>
<reference evidence="1" key="1">
    <citation type="submission" date="2022-01" db="EMBL/GenBank/DDBJ databases">
        <title>Genome sequnece data of strain Bradyrhizobium sp. nov.</title>
        <authorList>
            <person name="Zhang J."/>
        </authorList>
    </citation>
    <scope>NUCLEOTIDE SEQUENCE</scope>
    <source>
        <strain evidence="1">WYCCWR 13023</strain>
    </source>
</reference>
<dbReference type="Proteomes" id="UP001139054">
    <property type="component" value="Unassembled WGS sequence"/>
</dbReference>
<evidence type="ECO:0000313" key="1">
    <source>
        <dbReference type="EMBL" id="MCG2631782.1"/>
    </source>
</evidence>
<proteinExistence type="predicted"/>
<gene>
    <name evidence="1" type="ORF">L6654_34655</name>
</gene>
<dbReference type="AlphaFoldDB" id="A0A9X1RI10"/>
<comment type="caution">
    <text evidence="1">The sequence shown here is derived from an EMBL/GenBank/DDBJ whole genome shotgun (WGS) entry which is preliminary data.</text>
</comment>
<accession>A0A9X1RI10</accession>
<dbReference type="RefSeq" id="WP_237891768.1">
    <property type="nucleotide sequence ID" value="NZ_JAKLTY010000032.1"/>
</dbReference>
<protein>
    <submittedName>
        <fullName evidence="1">Uncharacterized protein</fullName>
    </submittedName>
</protein>
<sequence length="342" mass="38763">MRAWLDEITEETGRVVRTLLDDEARTAGFHRLTDYQLMRMLTEDAAAETVRAARRGRKADDNSEFLAALAPFFARPDDLRVTPFACAVGRDLAPLFAGAGASEEVVRRAHDFARDRCAIYIEVAEGAFRLGQTHQLRAVFVYRVPRPDRYMGPRSLDPYVPDASDQLRIFAVAGAIGGLACARASWVVGSQSGRGDDLFHELVRHRHHESGLQFDSLVTEIEDLVWLTLAYAAVAQPDRREILPMATINRAGRLPNRAARRRQRRLSLFRVERLRAPADNFGRRVRINQQEGWQLGRRIKVRGHFKMQRHGTEGRLRKLIFVASHCRGPLDAAPLHSMRLLD</sequence>
<organism evidence="1 2">
    <name type="scientific">Bradyrhizobium zhengyangense</name>
    <dbReference type="NCBI Taxonomy" id="2911009"/>
    <lineage>
        <taxon>Bacteria</taxon>
        <taxon>Pseudomonadati</taxon>
        <taxon>Pseudomonadota</taxon>
        <taxon>Alphaproteobacteria</taxon>
        <taxon>Hyphomicrobiales</taxon>
        <taxon>Nitrobacteraceae</taxon>
        <taxon>Bradyrhizobium</taxon>
    </lineage>
</organism>
<name>A0A9X1RI10_9BRAD</name>